<dbReference type="InterPro" id="IPR017853">
    <property type="entry name" value="GH"/>
</dbReference>
<feature type="active site" description="Nucleophile" evidence="5">
    <location>
        <position position="398"/>
    </location>
</feature>
<evidence type="ECO:0000256" key="1">
    <source>
        <dbReference type="ARBA" id="ARBA00007754"/>
    </source>
</evidence>
<feature type="signal peptide" evidence="6">
    <location>
        <begin position="1"/>
        <end position="19"/>
    </location>
</feature>
<dbReference type="PANTHER" id="PTHR40079">
    <property type="entry name" value="MANNAN ENDO-1,4-BETA-MANNOSIDASE E-RELATED"/>
    <property type="match status" value="1"/>
</dbReference>
<evidence type="ECO:0000259" key="7">
    <source>
        <dbReference type="PROSITE" id="PS51764"/>
    </source>
</evidence>
<keyword evidence="3 5" id="KW-0378">Hydrolase</keyword>
<evidence type="ECO:0000256" key="4">
    <source>
        <dbReference type="ARBA" id="ARBA00023295"/>
    </source>
</evidence>
<dbReference type="SUPFAM" id="SSF51445">
    <property type="entry name" value="(Trans)glycosidases"/>
    <property type="match status" value="1"/>
</dbReference>
<evidence type="ECO:0000256" key="6">
    <source>
        <dbReference type="SAM" id="SignalP"/>
    </source>
</evidence>
<dbReference type="Proteomes" id="UP000560658">
    <property type="component" value="Unassembled WGS sequence"/>
</dbReference>
<reference evidence="8" key="1">
    <citation type="submission" date="2020-08" db="EMBL/GenBank/DDBJ databases">
        <title>Genomic Encyclopedia of Type Strains, Phase IV (KMG-IV): sequencing the most valuable type-strain genomes for metagenomic binning, comparative biology and taxonomic classification.</title>
        <authorList>
            <person name="Goeker M."/>
        </authorList>
    </citation>
    <scope>NUCLEOTIDE SEQUENCE [LARGE SCALE GENOMIC DNA]</scope>
    <source>
        <strain evidence="8">DSM 105720</strain>
    </source>
</reference>
<evidence type="ECO:0000313" key="8">
    <source>
        <dbReference type="EMBL" id="MBB4043334.1"/>
    </source>
</evidence>
<feature type="domain" description="GH26" evidence="7">
    <location>
        <begin position="148"/>
        <end position="457"/>
    </location>
</feature>
<dbReference type="EC" id="3.2.1.78" evidence="8"/>
<dbReference type="PROSITE" id="PS51764">
    <property type="entry name" value="GH26"/>
    <property type="match status" value="1"/>
</dbReference>
<dbReference type="Gene3D" id="3.20.20.80">
    <property type="entry name" value="Glycosidases"/>
    <property type="match status" value="1"/>
</dbReference>
<dbReference type="InterPro" id="IPR022790">
    <property type="entry name" value="GH26_dom"/>
</dbReference>
<dbReference type="EMBL" id="JACIER010000003">
    <property type="protein sequence ID" value="MBB4043334.1"/>
    <property type="molecule type" value="Genomic_DNA"/>
</dbReference>
<dbReference type="PRINTS" id="PR00739">
    <property type="entry name" value="GLHYDRLASE26"/>
</dbReference>
<feature type="chain" id="PRO_5032691393" evidence="6">
    <location>
        <begin position="20"/>
        <end position="463"/>
    </location>
</feature>
<comment type="caution">
    <text evidence="8">The sequence shown here is derived from an EMBL/GenBank/DDBJ whole genome shotgun (WGS) entry which is preliminary data.</text>
</comment>
<keyword evidence="9" id="KW-1185">Reference proteome</keyword>
<dbReference type="GO" id="GO:0006080">
    <property type="term" value="P:substituted mannan metabolic process"/>
    <property type="evidence" value="ECO:0007669"/>
    <property type="project" value="InterPro"/>
</dbReference>
<keyword evidence="4 5" id="KW-0326">Glycosidase</keyword>
<dbReference type="RefSeq" id="WP_081741172.1">
    <property type="nucleotide sequence ID" value="NZ_JACIER010000003.1"/>
</dbReference>
<sequence>MKKGIYSIMFSVISLVLMTACTDIDDPVIGTLQPAEMVSSTPANGATGIPDEDITLVLTYNQNVFSPSTGHELITLSGGAKITSISASLTNVTIKATGLEKGKTYQLTVGEGAIVGPTKVGALEAKVSFSTVANKPIQTKLVTPDALPAAQKVYDYLLANYGKKTLSGAMAKVSWNIDEAERVHTLTGKYPAITFFDYIHLYASPANWIDYSDTQVVEDWWNNNGLVGASWHWNVPKSENAAANEVTYDPTQTTFTVTKALADGTWENGVLKADLQKMAGYLKLLQDKGIPVIWRPLHEAAGNIYEFEGGKAWFWWGNDGADAFKKLWVYMFDYFKNEGVKNLIWVWTSQVKDGEFYPGDGYVDMIARDLYGKTAAQAQEEYAALKKSYAQKMITLGECGANVDGGKALDKLSAIWSAGATWSFFMPWYDNDGATMLHADNAWWQDAMGQTYVITRSDLPSMK</sequence>
<comment type="similarity">
    <text evidence="1 5">Belongs to the glycosyl hydrolase 26 family.</text>
</comment>
<evidence type="ECO:0000256" key="5">
    <source>
        <dbReference type="PROSITE-ProRule" id="PRU01100"/>
    </source>
</evidence>
<evidence type="ECO:0000313" key="9">
    <source>
        <dbReference type="Proteomes" id="UP000560658"/>
    </source>
</evidence>
<dbReference type="Pfam" id="PF13205">
    <property type="entry name" value="Big_5"/>
    <property type="match status" value="1"/>
</dbReference>
<name>A0A840D159_9BACE</name>
<evidence type="ECO:0000256" key="2">
    <source>
        <dbReference type="ARBA" id="ARBA00022729"/>
    </source>
</evidence>
<proteinExistence type="inferred from homology"/>
<dbReference type="InterPro" id="IPR032812">
    <property type="entry name" value="SbsA_Ig"/>
</dbReference>
<dbReference type="PROSITE" id="PS51257">
    <property type="entry name" value="PROKAR_LIPOPROTEIN"/>
    <property type="match status" value="1"/>
</dbReference>
<accession>A0A840D159</accession>
<dbReference type="GO" id="GO:0016985">
    <property type="term" value="F:mannan endo-1,4-beta-mannosidase activity"/>
    <property type="evidence" value="ECO:0007669"/>
    <property type="project" value="UniProtKB-EC"/>
</dbReference>
<dbReference type="PANTHER" id="PTHR40079:SF4">
    <property type="entry name" value="GH26 DOMAIN-CONTAINING PROTEIN-RELATED"/>
    <property type="match status" value="1"/>
</dbReference>
<dbReference type="Pfam" id="PF02156">
    <property type="entry name" value="Glyco_hydro_26"/>
    <property type="match status" value="1"/>
</dbReference>
<gene>
    <name evidence="8" type="ORF">GGR06_001101</name>
</gene>
<protein>
    <submittedName>
        <fullName evidence="8">Mannan endo-1,4-beta-mannosidase</fullName>
        <ecNumber evidence="8">3.2.1.78</ecNumber>
    </submittedName>
</protein>
<feature type="active site" description="Proton donor" evidence="5">
    <location>
        <position position="299"/>
    </location>
</feature>
<keyword evidence="2 6" id="KW-0732">Signal</keyword>
<evidence type="ECO:0000256" key="3">
    <source>
        <dbReference type="ARBA" id="ARBA00022801"/>
    </source>
</evidence>
<dbReference type="AlphaFoldDB" id="A0A840D159"/>
<dbReference type="InterPro" id="IPR000805">
    <property type="entry name" value="Glyco_hydro_26"/>
</dbReference>
<organism evidence="8 9">
    <name type="scientific">Bacteroides reticulotermitis</name>
    <dbReference type="NCBI Taxonomy" id="1133319"/>
    <lineage>
        <taxon>Bacteria</taxon>
        <taxon>Pseudomonadati</taxon>
        <taxon>Bacteroidota</taxon>
        <taxon>Bacteroidia</taxon>
        <taxon>Bacteroidales</taxon>
        <taxon>Bacteroidaceae</taxon>
        <taxon>Bacteroides</taxon>
    </lineage>
</organism>